<dbReference type="GO" id="GO:0005737">
    <property type="term" value="C:cytoplasm"/>
    <property type="evidence" value="ECO:0007669"/>
    <property type="project" value="UniProtKB-SubCell"/>
</dbReference>
<evidence type="ECO:0000256" key="2">
    <source>
        <dbReference type="ARBA" id="ARBA00004496"/>
    </source>
</evidence>
<keyword evidence="6" id="KW-0312">Gluconeogenesis</keyword>
<dbReference type="InterPro" id="IPR050147">
    <property type="entry name" value="Ser/Thr_Dehydratase"/>
</dbReference>
<evidence type="ECO:0000256" key="1">
    <source>
        <dbReference type="ARBA" id="ARBA00001933"/>
    </source>
</evidence>
<comment type="subcellular location">
    <subcellularLocation>
        <location evidence="2">Cytoplasm</location>
    </subcellularLocation>
</comment>
<evidence type="ECO:0000313" key="13">
    <source>
        <dbReference type="Proteomes" id="UP000285405"/>
    </source>
</evidence>
<dbReference type="Pfam" id="PF00291">
    <property type="entry name" value="PALP"/>
    <property type="match status" value="1"/>
</dbReference>
<comment type="cofactor">
    <cofactor evidence="1">
        <name>pyridoxal 5'-phosphate</name>
        <dbReference type="ChEBI" id="CHEBI:597326"/>
    </cofactor>
</comment>
<organism evidence="12 13">
    <name type="scientific">Golovinomyces cichoracearum</name>
    <dbReference type="NCBI Taxonomy" id="62708"/>
    <lineage>
        <taxon>Eukaryota</taxon>
        <taxon>Fungi</taxon>
        <taxon>Dikarya</taxon>
        <taxon>Ascomycota</taxon>
        <taxon>Pezizomycotina</taxon>
        <taxon>Leotiomycetes</taxon>
        <taxon>Erysiphales</taxon>
        <taxon>Erysiphaceae</taxon>
        <taxon>Golovinomyces</taxon>
    </lineage>
</organism>
<dbReference type="InterPro" id="IPR001926">
    <property type="entry name" value="TrpB-like_PALP"/>
</dbReference>
<accession>A0A420HAT8</accession>
<comment type="pathway">
    <text evidence="3">Carbohydrate biosynthesis; gluconeogenesis.</text>
</comment>
<evidence type="ECO:0000256" key="6">
    <source>
        <dbReference type="ARBA" id="ARBA00022432"/>
    </source>
</evidence>
<dbReference type="FunFam" id="3.40.50.1100:FF:000040">
    <property type="entry name" value="L-serine dehydratase, putative"/>
    <property type="match status" value="1"/>
</dbReference>
<comment type="caution">
    <text evidence="12">The sequence shown here is derived from an EMBL/GenBank/DDBJ whole genome shotgun (WGS) entry which is preliminary data.</text>
</comment>
<dbReference type="OrthoDB" id="7773036at2759"/>
<evidence type="ECO:0000256" key="4">
    <source>
        <dbReference type="ARBA" id="ARBA00010869"/>
    </source>
</evidence>
<evidence type="ECO:0000256" key="10">
    <source>
        <dbReference type="ARBA" id="ARBA00049406"/>
    </source>
</evidence>
<dbReference type="GO" id="GO:0004794">
    <property type="term" value="F:threonine deaminase activity"/>
    <property type="evidence" value="ECO:0007669"/>
    <property type="project" value="TreeGrafter"/>
</dbReference>
<comment type="similarity">
    <text evidence="4">Belongs to the serine/threonine dehydratase family.</text>
</comment>
<evidence type="ECO:0000259" key="11">
    <source>
        <dbReference type="Pfam" id="PF00291"/>
    </source>
</evidence>
<dbReference type="SUPFAM" id="SSF53686">
    <property type="entry name" value="Tryptophan synthase beta subunit-like PLP-dependent enzymes"/>
    <property type="match status" value="1"/>
</dbReference>
<dbReference type="Proteomes" id="UP000285405">
    <property type="component" value="Unassembled WGS sequence"/>
</dbReference>
<dbReference type="GO" id="GO:0003941">
    <property type="term" value="F:L-serine ammonia-lyase activity"/>
    <property type="evidence" value="ECO:0007669"/>
    <property type="project" value="UniProtKB-EC"/>
</dbReference>
<dbReference type="GO" id="GO:0006567">
    <property type="term" value="P:L-threonine catabolic process"/>
    <property type="evidence" value="ECO:0007669"/>
    <property type="project" value="TreeGrafter"/>
</dbReference>
<evidence type="ECO:0000256" key="5">
    <source>
        <dbReference type="ARBA" id="ARBA00012093"/>
    </source>
</evidence>
<dbReference type="EC" id="4.3.1.17" evidence="5"/>
<evidence type="ECO:0000313" key="12">
    <source>
        <dbReference type="EMBL" id="RKF54556.1"/>
    </source>
</evidence>
<reference evidence="12 13" key="1">
    <citation type="journal article" date="2018" name="BMC Genomics">
        <title>Comparative genome analyses reveal sequence features reflecting distinct modes of host-adaptation between dicot and monocot powdery mildew.</title>
        <authorList>
            <person name="Wu Y."/>
            <person name="Ma X."/>
            <person name="Pan Z."/>
            <person name="Kale S.D."/>
            <person name="Song Y."/>
            <person name="King H."/>
            <person name="Zhang Q."/>
            <person name="Presley C."/>
            <person name="Deng X."/>
            <person name="Wei C.I."/>
            <person name="Xiao S."/>
        </authorList>
    </citation>
    <scope>NUCLEOTIDE SEQUENCE [LARGE SCALE GENOMIC DNA]</scope>
    <source>
        <strain evidence="12">UCSC1</strain>
    </source>
</reference>
<dbReference type="EMBL" id="MCBR01021060">
    <property type="protein sequence ID" value="RKF54556.1"/>
    <property type="molecule type" value="Genomic_DNA"/>
</dbReference>
<dbReference type="GO" id="GO:0006094">
    <property type="term" value="P:gluconeogenesis"/>
    <property type="evidence" value="ECO:0007669"/>
    <property type="project" value="UniProtKB-KW"/>
</dbReference>
<dbReference type="InterPro" id="IPR036052">
    <property type="entry name" value="TrpB-like_PALP_sf"/>
</dbReference>
<protein>
    <recommendedName>
        <fullName evidence="5">L-serine ammonia-lyase</fullName>
        <ecNumber evidence="5">4.3.1.17</ecNumber>
    </recommendedName>
</protein>
<evidence type="ECO:0000256" key="7">
    <source>
        <dbReference type="ARBA" id="ARBA00022490"/>
    </source>
</evidence>
<evidence type="ECO:0000256" key="9">
    <source>
        <dbReference type="ARBA" id="ARBA00023239"/>
    </source>
</evidence>
<dbReference type="Gene3D" id="3.40.50.1100">
    <property type="match status" value="2"/>
</dbReference>
<evidence type="ECO:0000256" key="8">
    <source>
        <dbReference type="ARBA" id="ARBA00022898"/>
    </source>
</evidence>
<evidence type="ECO:0000256" key="3">
    <source>
        <dbReference type="ARBA" id="ARBA00004742"/>
    </source>
</evidence>
<dbReference type="GO" id="GO:0006565">
    <property type="term" value="P:L-serine catabolic process"/>
    <property type="evidence" value="ECO:0007669"/>
    <property type="project" value="TreeGrafter"/>
</dbReference>
<sequence length="356" mass="38129">MGSIEKSFSSIPLPQPWVQTSLVYSEALSEAAGCKIHLKLDSEQPSKSFKSRGIGNLLLTYLRATSNDKLPHYYCSSGGNAGLACATAATSLSLPATIVVPTSTKPLMIDKIKELGDHIKVLQAGKHLGEADNYLRTECLSKDPNGVHVPPFDHPAIWAGNATVIHELRTQIPHYDSIVCSVGGGGLLIGLMEGLDTYNQLSQTKIIAVETHGAHSLNLSLRNGKMSRLNAIESIATSLGATQVATRAFELAQKNDVDSMVVSDAEAACACVVFWQAEKILVEPACGASIAMCLNGGLRAAYAHLSDEEFMNLDIVILVCGGSNVTIEMLSQWVEIYGGEKEVQGWFKEGQWVGSL</sequence>
<name>A0A420HAT8_9PEZI</name>
<keyword evidence="8" id="KW-0663">Pyridoxal phosphate</keyword>
<keyword evidence="7" id="KW-0963">Cytoplasm</keyword>
<gene>
    <name evidence="12" type="ORF">GcC1_210055</name>
</gene>
<proteinExistence type="inferred from homology"/>
<feature type="domain" description="Tryptophan synthase beta chain-like PALP" evidence="11">
    <location>
        <begin position="18"/>
        <end position="298"/>
    </location>
</feature>
<comment type="catalytic activity">
    <reaction evidence="10">
        <text>L-serine = pyruvate + NH4(+)</text>
        <dbReference type="Rhea" id="RHEA:19169"/>
        <dbReference type="ChEBI" id="CHEBI:15361"/>
        <dbReference type="ChEBI" id="CHEBI:28938"/>
        <dbReference type="ChEBI" id="CHEBI:33384"/>
        <dbReference type="EC" id="4.3.1.17"/>
    </reaction>
</comment>
<dbReference type="PANTHER" id="PTHR48078">
    <property type="entry name" value="THREONINE DEHYDRATASE, MITOCHONDRIAL-RELATED"/>
    <property type="match status" value="1"/>
</dbReference>
<dbReference type="PANTHER" id="PTHR48078:SF2">
    <property type="entry name" value="CATABOLIC L-SERINE_THREONINE DEHYDRATASE"/>
    <property type="match status" value="1"/>
</dbReference>
<dbReference type="GO" id="GO:0009097">
    <property type="term" value="P:isoleucine biosynthetic process"/>
    <property type="evidence" value="ECO:0007669"/>
    <property type="project" value="TreeGrafter"/>
</dbReference>
<keyword evidence="9" id="KW-0456">Lyase</keyword>
<dbReference type="AlphaFoldDB" id="A0A420HAT8"/>